<feature type="region of interest" description="Disordered" evidence="1">
    <location>
        <begin position="1"/>
        <end position="60"/>
    </location>
</feature>
<dbReference type="RefSeq" id="YP_009785072.1">
    <property type="nucleotide sequence ID" value="NC_047751.1"/>
</dbReference>
<accession>A0A0U1ZDR6</accession>
<sequence>MGTSQGGVPWQLTKQPASAPEWQCWVSPQITRGPGRIPPSSPSWMPTRASSSRTSSSRMR</sequence>
<reference evidence="2 3" key="1">
    <citation type="submission" date="2015-01" db="EMBL/GenBank/DDBJ databases">
        <title>Genomic characterization of bacteriophage ITL-1, lytic for Rasltonia solanacearum.</title>
        <authorList>
            <person name="Hernandez-Romano J."/>
            <person name="Martinez-Barnetche J."/>
            <person name="Tellez-Sosa J.M."/>
            <person name="Gomez-Barreto R.E."/>
            <person name="Teran-Leon I."/>
            <person name="Serrano-Plancarte R."/>
            <person name="Zavala-Padilla G."/>
            <person name="Estrada-Carrillo M."/>
        </authorList>
    </citation>
    <scope>NUCLEOTIDE SEQUENCE [LARGE SCALE GENOMIC DNA]</scope>
</reference>
<evidence type="ECO:0000313" key="2">
    <source>
        <dbReference type="EMBL" id="AJT60819.1"/>
    </source>
</evidence>
<dbReference type="EMBL" id="KP343639">
    <property type="protein sequence ID" value="AJT60819.1"/>
    <property type="molecule type" value="Genomic_DNA"/>
</dbReference>
<name>A0A0U1ZDR6_9CAUD</name>
<evidence type="ECO:0000256" key="1">
    <source>
        <dbReference type="SAM" id="MobiDB-lite"/>
    </source>
</evidence>
<dbReference type="GeneID" id="54975118"/>
<keyword evidence="3" id="KW-1185">Reference proteome</keyword>
<protein>
    <submittedName>
        <fullName evidence="2">Uncharacterized protein</fullName>
    </submittedName>
</protein>
<proteinExistence type="predicted"/>
<organism evidence="2 3">
    <name type="scientific">Ralstonia phage phiITL-1</name>
    <dbReference type="NCBI Taxonomy" id="1597967"/>
    <lineage>
        <taxon>Viruses</taxon>
        <taxon>Duplodnaviria</taxon>
        <taxon>Heunggongvirae</taxon>
        <taxon>Uroviricota</taxon>
        <taxon>Caudoviricetes</taxon>
        <taxon>Autographivirales</taxon>
        <taxon>Autotranscriptaviridae</taxon>
        <taxon>Serkorvirus</taxon>
        <taxon>Serkorvirus ITL1</taxon>
    </lineage>
</organism>
<dbReference type="KEGG" id="vg:54975118"/>
<feature type="compositionally biased region" description="Low complexity" evidence="1">
    <location>
        <begin position="48"/>
        <end position="60"/>
    </location>
</feature>
<evidence type="ECO:0000313" key="3">
    <source>
        <dbReference type="Proteomes" id="UP000223875"/>
    </source>
</evidence>
<dbReference type="Proteomes" id="UP000223875">
    <property type="component" value="Segment"/>
</dbReference>